<organism evidence="1 2">
    <name type="scientific">Nepenthes gracilis</name>
    <name type="common">Slender pitcher plant</name>
    <dbReference type="NCBI Taxonomy" id="150966"/>
    <lineage>
        <taxon>Eukaryota</taxon>
        <taxon>Viridiplantae</taxon>
        <taxon>Streptophyta</taxon>
        <taxon>Embryophyta</taxon>
        <taxon>Tracheophyta</taxon>
        <taxon>Spermatophyta</taxon>
        <taxon>Magnoliopsida</taxon>
        <taxon>eudicotyledons</taxon>
        <taxon>Gunneridae</taxon>
        <taxon>Pentapetalae</taxon>
        <taxon>Caryophyllales</taxon>
        <taxon>Nepenthaceae</taxon>
        <taxon>Nepenthes</taxon>
    </lineage>
</organism>
<evidence type="ECO:0000313" key="2">
    <source>
        <dbReference type="Proteomes" id="UP001279734"/>
    </source>
</evidence>
<keyword evidence="2" id="KW-1185">Reference proteome</keyword>
<sequence>MILGVLGIVGSKAIVLRLSYSSEIWGRNRNQFTQVELVSAPNEKGKKVK</sequence>
<evidence type="ECO:0000313" key="1">
    <source>
        <dbReference type="EMBL" id="GMH05780.1"/>
    </source>
</evidence>
<dbReference type="AlphaFoldDB" id="A0AAD3S7C5"/>
<protein>
    <submittedName>
        <fullName evidence="1">Uncharacterized protein</fullName>
    </submittedName>
</protein>
<comment type="caution">
    <text evidence="1">The sequence shown here is derived from an EMBL/GenBank/DDBJ whole genome shotgun (WGS) entry which is preliminary data.</text>
</comment>
<accession>A0AAD3S7C5</accession>
<gene>
    <name evidence="1" type="ORF">Nepgr_007620</name>
</gene>
<reference evidence="1" key="1">
    <citation type="submission" date="2023-05" db="EMBL/GenBank/DDBJ databases">
        <title>Nepenthes gracilis genome sequencing.</title>
        <authorList>
            <person name="Fukushima K."/>
        </authorList>
    </citation>
    <scope>NUCLEOTIDE SEQUENCE</scope>
    <source>
        <strain evidence="1">SING2019-196</strain>
    </source>
</reference>
<dbReference type="EMBL" id="BSYO01000006">
    <property type="protein sequence ID" value="GMH05780.1"/>
    <property type="molecule type" value="Genomic_DNA"/>
</dbReference>
<dbReference type="Proteomes" id="UP001279734">
    <property type="component" value="Unassembled WGS sequence"/>
</dbReference>
<proteinExistence type="predicted"/>
<name>A0AAD3S7C5_NEPGR</name>